<accession>A0ABR9B397</accession>
<protein>
    <submittedName>
        <fullName evidence="3">PhzF family phenazine biosynthesis isomerase</fullName>
    </submittedName>
</protein>
<evidence type="ECO:0000256" key="1">
    <source>
        <dbReference type="ARBA" id="ARBA00008270"/>
    </source>
</evidence>
<comment type="caution">
    <text evidence="3">The sequence shown here is derived from an EMBL/GenBank/DDBJ whole genome shotgun (WGS) entry which is preliminary data.</text>
</comment>
<organism evidence="3 4">
    <name type="scientific">Paenibacillus arenosi</name>
    <dbReference type="NCBI Taxonomy" id="2774142"/>
    <lineage>
        <taxon>Bacteria</taxon>
        <taxon>Bacillati</taxon>
        <taxon>Bacillota</taxon>
        <taxon>Bacilli</taxon>
        <taxon>Bacillales</taxon>
        <taxon>Paenibacillaceae</taxon>
        <taxon>Paenibacillus</taxon>
    </lineage>
</organism>
<gene>
    <name evidence="3" type="ORF">IFO66_16720</name>
</gene>
<dbReference type="GO" id="GO:0016853">
    <property type="term" value="F:isomerase activity"/>
    <property type="evidence" value="ECO:0007669"/>
    <property type="project" value="UniProtKB-KW"/>
</dbReference>
<dbReference type="PIRSF" id="PIRSF016184">
    <property type="entry name" value="PhzC_PhzF"/>
    <property type="match status" value="1"/>
</dbReference>
<evidence type="ECO:0000256" key="2">
    <source>
        <dbReference type="ARBA" id="ARBA00023235"/>
    </source>
</evidence>
<proteinExistence type="inferred from homology"/>
<dbReference type="SUPFAM" id="SSF54506">
    <property type="entry name" value="Diaminopimelate epimerase-like"/>
    <property type="match status" value="1"/>
</dbReference>
<dbReference type="PANTHER" id="PTHR13774">
    <property type="entry name" value="PHENAZINE BIOSYNTHESIS PROTEIN"/>
    <property type="match status" value="1"/>
</dbReference>
<dbReference type="NCBIfam" id="TIGR00654">
    <property type="entry name" value="PhzF_family"/>
    <property type="match status" value="1"/>
</dbReference>
<keyword evidence="2 3" id="KW-0413">Isomerase</keyword>
<keyword evidence="4" id="KW-1185">Reference proteome</keyword>
<sequence length="301" mass="33284">MNVMKTVHPVTIYHYDAFTNVAGKGNPAGVVLDADQLTAAHMQQIALDVGFNETVFVCTSQCADFRLVYYTPGHEMNLCGHATIAALTCLLDEKRMVGRTALTIETKAGVLPIHIEQGEQSKRNITMRQDEPQFVPYTGNRGQLASLIGLTEQELHSNLPIVYGSTGIWTLLVPIARRESFGHMVPHTKAFPEYLLQNPKASIHPFCLQTVDPTAFMYARHFSSPYSGTIEDAVTGTASGVMGAYYLTYMEPTLTQASFLVEQGYEIGREGRVKVHVKRPEKGSMEVNISGTAALVRTWNW</sequence>
<dbReference type="EMBL" id="JACYTN010000016">
    <property type="protein sequence ID" value="MBD8499940.1"/>
    <property type="molecule type" value="Genomic_DNA"/>
</dbReference>
<dbReference type="Proteomes" id="UP000634529">
    <property type="component" value="Unassembled WGS sequence"/>
</dbReference>
<comment type="similarity">
    <text evidence="1">Belongs to the PhzF family.</text>
</comment>
<reference evidence="3 4" key="1">
    <citation type="submission" date="2020-09" db="EMBL/GenBank/DDBJ databases">
        <title>Paenibacillus sp. CAU 1523 isolated from sand of Haeundae Beach.</title>
        <authorList>
            <person name="Kim W."/>
        </authorList>
    </citation>
    <scope>NUCLEOTIDE SEQUENCE [LARGE SCALE GENOMIC DNA]</scope>
    <source>
        <strain evidence="3 4">CAU 1523</strain>
    </source>
</reference>
<dbReference type="Pfam" id="PF02567">
    <property type="entry name" value="PhzC-PhzF"/>
    <property type="match status" value="1"/>
</dbReference>
<evidence type="ECO:0000313" key="3">
    <source>
        <dbReference type="EMBL" id="MBD8499940.1"/>
    </source>
</evidence>
<dbReference type="InterPro" id="IPR003719">
    <property type="entry name" value="Phenazine_PhzF-like"/>
</dbReference>
<name>A0ABR9B397_9BACL</name>
<evidence type="ECO:0000313" key="4">
    <source>
        <dbReference type="Proteomes" id="UP000634529"/>
    </source>
</evidence>
<dbReference type="PANTHER" id="PTHR13774:SF17">
    <property type="entry name" value="PHENAZINE BIOSYNTHESIS-LIKE DOMAIN-CONTAINING PROTEIN"/>
    <property type="match status" value="1"/>
</dbReference>
<dbReference type="Gene3D" id="3.10.310.10">
    <property type="entry name" value="Diaminopimelate Epimerase, Chain A, domain 1"/>
    <property type="match status" value="2"/>
</dbReference>